<dbReference type="InterPro" id="IPR001119">
    <property type="entry name" value="SLH_dom"/>
</dbReference>
<dbReference type="Pfam" id="PF00395">
    <property type="entry name" value="SLH"/>
    <property type="match status" value="2"/>
</dbReference>
<evidence type="ECO:0000313" key="3">
    <source>
        <dbReference type="EMBL" id="QUH29529.1"/>
    </source>
</evidence>
<dbReference type="EMBL" id="CP058561">
    <property type="protein sequence ID" value="QUH29529.1"/>
    <property type="molecule type" value="Genomic_DNA"/>
</dbReference>
<accession>A0A8J8SCC6</accession>
<protein>
    <submittedName>
        <fullName evidence="3">S-layer homology domain-containing protein</fullName>
    </submittedName>
</protein>
<dbReference type="PANTHER" id="PTHR43308:SF5">
    <property type="entry name" value="S-LAYER PROTEIN _ PEPTIDOGLYCAN ENDO-BETA-N-ACETYLGLUCOSAMINIDASE"/>
    <property type="match status" value="1"/>
</dbReference>
<organism evidence="3 4">
    <name type="scientific">Vallitalea guaymasensis</name>
    <dbReference type="NCBI Taxonomy" id="1185412"/>
    <lineage>
        <taxon>Bacteria</taxon>
        <taxon>Bacillati</taxon>
        <taxon>Bacillota</taxon>
        <taxon>Clostridia</taxon>
        <taxon>Lachnospirales</taxon>
        <taxon>Vallitaleaceae</taxon>
        <taxon>Vallitalea</taxon>
    </lineage>
</organism>
<evidence type="ECO:0000256" key="1">
    <source>
        <dbReference type="ARBA" id="ARBA00022737"/>
    </source>
</evidence>
<evidence type="ECO:0000313" key="4">
    <source>
        <dbReference type="Proteomes" id="UP000677305"/>
    </source>
</evidence>
<keyword evidence="4" id="KW-1185">Reference proteome</keyword>
<dbReference type="PROSITE" id="PS51272">
    <property type="entry name" value="SLH"/>
    <property type="match status" value="2"/>
</dbReference>
<dbReference type="KEGG" id="vgu:HYG85_11670"/>
<proteinExistence type="predicted"/>
<feature type="domain" description="SLH" evidence="2">
    <location>
        <begin position="169"/>
        <end position="228"/>
    </location>
</feature>
<evidence type="ECO:0000259" key="2">
    <source>
        <dbReference type="PROSITE" id="PS51272"/>
    </source>
</evidence>
<keyword evidence="1" id="KW-0677">Repeat</keyword>
<name>A0A8J8SCC6_9FIRM</name>
<reference evidence="3 4" key="1">
    <citation type="submission" date="2020-07" db="EMBL/GenBank/DDBJ databases">
        <title>Vallitalea guaymasensis genome.</title>
        <authorList>
            <person name="Postec A."/>
        </authorList>
    </citation>
    <scope>NUCLEOTIDE SEQUENCE [LARGE SCALE GENOMIC DNA]</scope>
    <source>
        <strain evidence="3 4">Ra1766G1</strain>
    </source>
</reference>
<dbReference type="InterPro" id="IPR051465">
    <property type="entry name" value="Cell_Envelope_Struct_Comp"/>
</dbReference>
<dbReference type="PANTHER" id="PTHR43308">
    <property type="entry name" value="OUTER MEMBRANE PROTEIN ALPHA-RELATED"/>
    <property type="match status" value="1"/>
</dbReference>
<dbReference type="AlphaFoldDB" id="A0A8J8SCC6"/>
<dbReference type="Proteomes" id="UP000677305">
    <property type="component" value="Chromosome"/>
</dbReference>
<sequence length="285" mass="32724">MKKYVILFTIIISLFINTTMVSAVSSRVIYNFTQYSETKGEIELSWNVDNNNDEIQIISYYLTNNNVLEVTYRVGSNIPKGFNKMTIDRINFPVRIILKMQKAEQDILTDLPEDKVNKFDILNLYDRGIINGYEDNSFKPNNNVVRAEFFAMLAATADYEIDTQSESIFKDVDNAFWGRKYIMTLANKGIVSGNGNGLCNPKGDITIGEVLKIIDKTFRFHDESSSYKAPTVNHWSNENFVNMAKADIVRDIDVFYNPYKPNMKATRQQCATILSRVLQTNYTIK</sequence>
<dbReference type="RefSeq" id="WP_212693572.1">
    <property type="nucleotide sequence ID" value="NZ_CP058561.1"/>
</dbReference>
<gene>
    <name evidence="3" type="ORF">HYG85_11670</name>
</gene>
<feature type="domain" description="SLH" evidence="2">
    <location>
        <begin position="104"/>
        <end position="167"/>
    </location>
</feature>